<sequence>MTTGSADERQPDQPSQHYDVIIVGGRVGGTALAARLGLYGLRVLVLERETFPSLPAVSSPIIYAPTMKTLDEIGADEAIYAHNTPKIHYVYNITPSLRGHIRIPDMDGRDYGYAIDRARFDEALWQNAMRIPTVEGRQSCSVTDILMTGKQATGVTVKNADGSTETIYGDIIVGADGRFSMVARKMDAKLSDEWEQHPTSIYYAYWEGVTHLDGNPAAAAYEGNGPYGYLTLDSADGQTAIALEGRSEALEHDGDAEAFYESMVQSLPELAERTANAHRVTSVRGMKHISNGYREPGGPGWALVGDAYHHKDPLDGQGIYNAVITGKALAQAIRKYKQGQLTWDEALAEYDENARIKTYPMYKVLQRRVKESFYPQPSILPEWLNEQMTRWMFEDPDVKSLVGKMLTRQIPADMVNLMGPPTLFGAIARGPLRDFRKLVELRREKDKAGSQHSE</sequence>
<dbReference type="KEGG" id="pmet:G4Y79_22280"/>
<organism evidence="4 5">
    <name type="scientific">Phototrophicus methaneseepsis</name>
    <dbReference type="NCBI Taxonomy" id="2710758"/>
    <lineage>
        <taxon>Bacteria</taxon>
        <taxon>Bacillati</taxon>
        <taxon>Chloroflexota</taxon>
        <taxon>Candidatus Thermofontia</taxon>
        <taxon>Phototrophicales</taxon>
        <taxon>Phototrophicaceae</taxon>
        <taxon>Phototrophicus</taxon>
    </lineage>
</organism>
<dbReference type="RefSeq" id="WP_195170448.1">
    <property type="nucleotide sequence ID" value="NZ_CP062983.1"/>
</dbReference>
<evidence type="ECO:0000256" key="2">
    <source>
        <dbReference type="ARBA" id="ARBA00038396"/>
    </source>
</evidence>
<dbReference type="InterPro" id="IPR002938">
    <property type="entry name" value="FAD-bd"/>
</dbReference>
<reference evidence="4 5" key="1">
    <citation type="submission" date="2020-02" db="EMBL/GenBank/DDBJ databases">
        <authorList>
            <person name="Zheng R.K."/>
            <person name="Sun C.M."/>
        </authorList>
    </citation>
    <scope>NUCLEOTIDE SEQUENCE [LARGE SCALE GENOMIC DNA]</scope>
    <source>
        <strain evidence="5">rifampicinis</strain>
    </source>
</reference>
<protein>
    <submittedName>
        <fullName evidence="4">NAD(P)/FAD-dependent oxidoreductase</fullName>
    </submittedName>
</protein>
<evidence type="ECO:0000259" key="3">
    <source>
        <dbReference type="Pfam" id="PF01494"/>
    </source>
</evidence>
<proteinExistence type="inferred from homology"/>
<comment type="similarity">
    <text evidence="2">Belongs to the flavin-dependent halogenase family. Bacterial tryptophan halogenase subfamily.</text>
</comment>
<dbReference type="GO" id="GO:0071949">
    <property type="term" value="F:FAD binding"/>
    <property type="evidence" value="ECO:0007669"/>
    <property type="project" value="InterPro"/>
</dbReference>
<dbReference type="AlphaFoldDB" id="A0A7S8IEF1"/>
<dbReference type="EMBL" id="CP062983">
    <property type="protein sequence ID" value="QPC82379.1"/>
    <property type="molecule type" value="Genomic_DNA"/>
</dbReference>
<accession>A0A7S8IEF1</accession>
<name>A0A7S8IEF1_9CHLR</name>
<dbReference type="PANTHER" id="PTHR43747:SF5">
    <property type="entry name" value="FAD-BINDING DOMAIN-CONTAINING PROTEIN"/>
    <property type="match status" value="1"/>
</dbReference>
<gene>
    <name evidence="4" type="ORF">G4Y79_22280</name>
</gene>
<dbReference type="PRINTS" id="PR00420">
    <property type="entry name" value="RNGMNOXGNASE"/>
</dbReference>
<keyword evidence="1" id="KW-0560">Oxidoreductase</keyword>
<keyword evidence="5" id="KW-1185">Reference proteome</keyword>
<dbReference type="SUPFAM" id="SSF51905">
    <property type="entry name" value="FAD/NAD(P)-binding domain"/>
    <property type="match status" value="1"/>
</dbReference>
<feature type="domain" description="FAD-binding" evidence="3">
    <location>
        <begin position="18"/>
        <end position="353"/>
    </location>
</feature>
<evidence type="ECO:0000256" key="1">
    <source>
        <dbReference type="ARBA" id="ARBA00023002"/>
    </source>
</evidence>
<dbReference type="InterPro" id="IPR036188">
    <property type="entry name" value="FAD/NAD-bd_sf"/>
</dbReference>
<dbReference type="Pfam" id="PF01494">
    <property type="entry name" value="FAD_binding_3"/>
    <property type="match status" value="1"/>
</dbReference>
<dbReference type="PANTHER" id="PTHR43747">
    <property type="entry name" value="FAD-BINDING PROTEIN"/>
    <property type="match status" value="1"/>
</dbReference>
<dbReference type="Gene3D" id="3.50.50.60">
    <property type="entry name" value="FAD/NAD(P)-binding domain"/>
    <property type="match status" value="1"/>
</dbReference>
<dbReference type="InterPro" id="IPR050816">
    <property type="entry name" value="Flavin-dep_Halogenase_NPB"/>
</dbReference>
<evidence type="ECO:0000313" key="5">
    <source>
        <dbReference type="Proteomes" id="UP000594468"/>
    </source>
</evidence>
<evidence type="ECO:0000313" key="4">
    <source>
        <dbReference type="EMBL" id="QPC82379.1"/>
    </source>
</evidence>
<dbReference type="GO" id="GO:0016491">
    <property type="term" value="F:oxidoreductase activity"/>
    <property type="evidence" value="ECO:0007669"/>
    <property type="project" value="UniProtKB-KW"/>
</dbReference>
<dbReference type="Proteomes" id="UP000594468">
    <property type="component" value="Chromosome"/>
</dbReference>